<evidence type="ECO:0008006" key="4">
    <source>
        <dbReference type="Google" id="ProtNLM"/>
    </source>
</evidence>
<feature type="transmembrane region" description="Helical" evidence="1">
    <location>
        <begin position="25"/>
        <end position="47"/>
    </location>
</feature>
<evidence type="ECO:0000313" key="2">
    <source>
        <dbReference type="EMBL" id="NMO17011.1"/>
    </source>
</evidence>
<organism evidence="2 3">
    <name type="scientific">Pyxidicoccus fallax</name>
    <dbReference type="NCBI Taxonomy" id="394095"/>
    <lineage>
        <taxon>Bacteria</taxon>
        <taxon>Pseudomonadati</taxon>
        <taxon>Myxococcota</taxon>
        <taxon>Myxococcia</taxon>
        <taxon>Myxococcales</taxon>
        <taxon>Cystobacterineae</taxon>
        <taxon>Myxococcaceae</taxon>
        <taxon>Pyxidicoccus</taxon>
    </lineage>
</organism>
<dbReference type="InterPro" id="IPR011990">
    <property type="entry name" value="TPR-like_helical_dom_sf"/>
</dbReference>
<evidence type="ECO:0000256" key="1">
    <source>
        <dbReference type="SAM" id="Phobius"/>
    </source>
</evidence>
<protein>
    <recommendedName>
        <fullName evidence="4">Tetratricopeptide repeat protein</fullName>
    </recommendedName>
</protein>
<feature type="transmembrane region" description="Helical" evidence="1">
    <location>
        <begin position="253"/>
        <end position="271"/>
    </location>
</feature>
<gene>
    <name evidence="2" type="ORF">HG543_19420</name>
</gene>
<name>A0A848LHP8_9BACT</name>
<feature type="transmembrane region" description="Helical" evidence="1">
    <location>
        <begin position="221"/>
        <end position="241"/>
    </location>
</feature>
<keyword evidence="1" id="KW-0812">Transmembrane</keyword>
<feature type="transmembrane region" description="Helical" evidence="1">
    <location>
        <begin position="108"/>
        <end position="128"/>
    </location>
</feature>
<feature type="transmembrane region" description="Helical" evidence="1">
    <location>
        <begin position="173"/>
        <end position="201"/>
    </location>
</feature>
<dbReference type="SUPFAM" id="SSF48452">
    <property type="entry name" value="TPR-like"/>
    <property type="match status" value="1"/>
</dbReference>
<feature type="transmembrane region" description="Helical" evidence="1">
    <location>
        <begin position="140"/>
        <end position="161"/>
    </location>
</feature>
<keyword evidence="1" id="KW-1133">Transmembrane helix</keyword>
<evidence type="ECO:0000313" key="3">
    <source>
        <dbReference type="Proteomes" id="UP000518300"/>
    </source>
</evidence>
<keyword evidence="1" id="KW-0472">Membrane</keyword>
<sequence>MLSGSIGEAMRQVLTRALGLLRRPAVLATVLLLAGGGSALVLVPLFGVPGFELSLALSIAVGLLGGGTGIAAAAQERRLLLGVDPRPPGVARVETPGGAVRHALGASLLLNLGVLVPPFLASTLFAWLRTACDPFELVGFFPLLTLPSAVLASAAGVLCGFRARRPGRAVGLYALLVLISAVPTAWPIVAGPQVFAFNHFLGHMPGPLYDEALTITPALGWFRLETLLWALVLAGLAAALLDTGSGRLGRSGLRPGVLASLALPLAVIVFLETRGPELGLRMNDAYLAEALGGVRETEHFRLHYWRGKPREDVDRFARDMEFRWMQTRRFLGVAPTERIEVWLYKDEAEKQKLVGAGRTQFAKPWLHSLHIQDRPFPHSVLHHELAHVMMAPAGGGPFRVTTRLGVWPLMGLIEGLAVAADGPVQGDLTLHEWAAGMRRQKLAPDMRKLMGPEGFYQSAPARAYTVAGSFLLYLAENYGAAKLRAVYAHGDFPEAYGRPLEELVSEWEQHVDALPLDEAAVARAFARFRTGSLFTRACAREVARLAESAREVLVSDPDDALERYRRAAELQPDEPGYRLGEAAALSILERYDDAATVLATLADAERVKGQLVLEAEVAMARADVELKREQPDAARRFLDTVLAKDATPELTRTAHVKLAALDSPARRPPIDAWFSASRDELRLLLLSRALVALPGDPFLNYLLGRRLNQVGAPGLAAEPLQRALADETLPHALRKEAFRLRVESAYLAGDCGAVRHEVGALPDFGAAFRASADEWRERCDFEETTFRGPLVPRQAFR</sequence>
<reference evidence="2 3" key="1">
    <citation type="submission" date="2020-04" db="EMBL/GenBank/DDBJ databases">
        <title>Draft genome of Pyxidicoccus fallax type strain.</title>
        <authorList>
            <person name="Whitworth D.E."/>
        </authorList>
    </citation>
    <scope>NUCLEOTIDE SEQUENCE [LARGE SCALE GENOMIC DNA]</scope>
    <source>
        <strain evidence="2 3">DSM 14698</strain>
    </source>
</reference>
<dbReference type="AlphaFoldDB" id="A0A848LHP8"/>
<comment type="caution">
    <text evidence="2">The sequence shown here is derived from an EMBL/GenBank/DDBJ whole genome shotgun (WGS) entry which is preliminary data.</text>
</comment>
<dbReference type="Proteomes" id="UP000518300">
    <property type="component" value="Unassembled WGS sequence"/>
</dbReference>
<dbReference type="EMBL" id="JABBJJ010000085">
    <property type="protein sequence ID" value="NMO17011.1"/>
    <property type="molecule type" value="Genomic_DNA"/>
</dbReference>
<dbReference type="Gene3D" id="1.25.40.10">
    <property type="entry name" value="Tetratricopeptide repeat domain"/>
    <property type="match status" value="1"/>
</dbReference>
<feature type="transmembrane region" description="Helical" evidence="1">
    <location>
        <begin position="53"/>
        <end position="74"/>
    </location>
</feature>
<keyword evidence="3" id="KW-1185">Reference proteome</keyword>
<proteinExistence type="predicted"/>
<accession>A0A848LHP8</accession>